<comment type="caution">
    <text evidence="1">The sequence shown here is derived from an EMBL/GenBank/DDBJ whole genome shotgun (WGS) entry which is preliminary data.</text>
</comment>
<evidence type="ECO:0000313" key="2">
    <source>
        <dbReference type="Proteomes" id="UP000886520"/>
    </source>
</evidence>
<dbReference type="OrthoDB" id="10628181at2759"/>
<name>A0A9D4UP78_ADICA</name>
<proteinExistence type="predicted"/>
<dbReference type="AlphaFoldDB" id="A0A9D4UP78"/>
<dbReference type="SUPFAM" id="SSF54001">
    <property type="entry name" value="Cysteine proteinases"/>
    <property type="match status" value="1"/>
</dbReference>
<protein>
    <submittedName>
        <fullName evidence="1">Uncharacterized protein</fullName>
    </submittedName>
</protein>
<accession>A0A9D4UP78</accession>
<sequence length="95" mass="10786">MKRRGESSSSHSQRDVDAHETKIMVLQYFGAYTSHPVLKKELLELENCHVRTMEMLRQANTNDCGYYIMLVMKLLIKAHIKMVLSCGRGDAKAGA</sequence>
<organism evidence="1 2">
    <name type="scientific">Adiantum capillus-veneris</name>
    <name type="common">Maidenhair fern</name>
    <dbReference type="NCBI Taxonomy" id="13818"/>
    <lineage>
        <taxon>Eukaryota</taxon>
        <taxon>Viridiplantae</taxon>
        <taxon>Streptophyta</taxon>
        <taxon>Embryophyta</taxon>
        <taxon>Tracheophyta</taxon>
        <taxon>Polypodiopsida</taxon>
        <taxon>Polypodiidae</taxon>
        <taxon>Polypodiales</taxon>
        <taxon>Pteridineae</taxon>
        <taxon>Pteridaceae</taxon>
        <taxon>Vittarioideae</taxon>
        <taxon>Adiantum</taxon>
    </lineage>
</organism>
<gene>
    <name evidence="1" type="ORF">GOP47_0013801</name>
</gene>
<reference evidence="1" key="1">
    <citation type="submission" date="2021-01" db="EMBL/GenBank/DDBJ databases">
        <title>Adiantum capillus-veneris genome.</title>
        <authorList>
            <person name="Fang Y."/>
            <person name="Liao Q."/>
        </authorList>
    </citation>
    <scope>NUCLEOTIDE SEQUENCE</scope>
    <source>
        <strain evidence="1">H3</strain>
        <tissue evidence="1">Leaf</tissue>
    </source>
</reference>
<dbReference type="EMBL" id="JABFUD020000013">
    <property type="protein sequence ID" value="KAI5071550.1"/>
    <property type="molecule type" value="Genomic_DNA"/>
</dbReference>
<dbReference type="Proteomes" id="UP000886520">
    <property type="component" value="Chromosome 13"/>
</dbReference>
<keyword evidence="2" id="KW-1185">Reference proteome</keyword>
<dbReference type="InterPro" id="IPR038765">
    <property type="entry name" value="Papain-like_cys_pep_sf"/>
</dbReference>
<evidence type="ECO:0000313" key="1">
    <source>
        <dbReference type="EMBL" id="KAI5071550.1"/>
    </source>
</evidence>